<dbReference type="PANTHER" id="PTHR42059">
    <property type="entry name" value="TNT DOMAIN-CONTAINING PROTEIN"/>
    <property type="match status" value="1"/>
</dbReference>
<dbReference type="Proteomes" id="UP001596972">
    <property type="component" value="Unassembled WGS sequence"/>
</dbReference>
<proteinExistence type="predicted"/>
<gene>
    <name evidence="3" type="ORF">ACFQ11_10005</name>
</gene>
<organism evidence="3 4">
    <name type="scientific">Actinomadura sediminis</name>
    <dbReference type="NCBI Taxonomy" id="1038904"/>
    <lineage>
        <taxon>Bacteria</taxon>
        <taxon>Bacillati</taxon>
        <taxon>Actinomycetota</taxon>
        <taxon>Actinomycetes</taxon>
        <taxon>Streptosporangiales</taxon>
        <taxon>Thermomonosporaceae</taxon>
        <taxon>Actinomadura</taxon>
    </lineage>
</organism>
<evidence type="ECO:0000259" key="2">
    <source>
        <dbReference type="Pfam" id="PF14021"/>
    </source>
</evidence>
<protein>
    <submittedName>
        <fullName evidence="3">Glycohydrolase toxin TNT-related protein</fullName>
    </submittedName>
</protein>
<evidence type="ECO:0000313" key="3">
    <source>
        <dbReference type="EMBL" id="MFD0900723.1"/>
    </source>
</evidence>
<name>A0ABW3EK68_9ACTN</name>
<dbReference type="SUPFAM" id="SSF160424">
    <property type="entry name" value="BH3703-like"/>
    <property type="match status" value="1"/>
</dbReference>
<dbReference type="Pfam" id="PF14021">
    <property type="entry name" value="TNT"/>
    <property type="match status" value="1"/>
</dbReference>
<feature type="domain" description="TNT" evidence="2">
    <location>
        <begin position="653"/>
        <end position="738"/>
    </location>
</feature>
<reference evidence="4" key="1">
    <citation type="journal article" date="2019" name="Int. J. Syst. Evol. Microbiol.">
        <title>The Global Catalogue of Microorganisms (GCM) 10K type strain sequencing project: providing services to taxonomists for standard genome sequencing and annotation.</title>
        <authorList>
            <consortium name="The Broad Institute Genomics Platform"/>
            <consortium name="The Broad Institute Genome Sequencing Center for Infectious Disease"/>
            <person name="Wu L."/>
            <person name="Ma J."/>
        </authorList>
    </citation>
    <scope>NUCLEOTIDE SEQUENCE [LARGE SCALE GENOMIC DNA]</scope>
    <source>
        <strain evidence="4">JCM 31202</strain>
    </source>
</reference>
<evidence type="ECO:0000256" key="1">
    <source>
        <dbReference type="SAM" id="MobiDB-lite"/>
    </source>
</evidence>
<keyword evidence="4" id="KW-1185">Reference proteome</keyword>
<dbReference type="EMBL" id="JBHTJA010000013">
    <property type="protein sequence ID" value="MFD0900723.1"/>
    <property type="molecule type" value="Genomic_DNA"/>
</dbReference>
<dbReference type="InterPro" id="IPR036170">
    <property type="entry name" value="YezG-like_sf"/>
</dbReference>
<dbReference type="InterPro" id="IPR053024">
    <property type="entry name" value="Fungal_surface_NADase"/>
</dbReference>
<dbReference type="PANTHER" id="PTHR42059:SF1">
    <property type="entry name" value="TNT DOMAIN-CONTAINING PROTEIN"/>
    <property type="match status" value="1"/>
</dbReference>
<dbReference type="InterPro" id="IPR025331">
    <property type="entry name" value="TNT"/>
</dbReference>
<comment type="caution">
    <text evidence="3">The sequence shown here is derived from an EMBL/GenBank/DDBJ whole genome shotgun (WGS) entry which is preliminary data.</text>
</comment>
<evidence type="ECO:0000313" key="4">
    <source>
        <dbReference type="Proteomes" id="UP001596972"/>
    </source>
</evidence>
<feature type="region of interest" description="Disordered" evidence="1">
    <location>
        <begin position="450"/>
        <end position="553"/>
    </location>
</feature>
<sequence length="739" mass="80187">MRPSLPNAAMGRNPVFLANLRGEEIEGDCAVTQQRDRIAELEGRVVRLVRDLAPPGWRRIDLHCLATIAVSDVALTVLTGDGRTVTPADGVPQELTGALLDLRRAHYLSEQGTWFSMTLIVEPGHARPLYNYDFDPEWDPPIPVDCWRRDQIVMPREGAHMPAWLAARLDDREPSGDDGGPVPGPLNPVEQAEVLSGPLSVLVADKAPPLWQKVFGYYQAAGGHVEFPPMMCYKADGTMSTWTPPAAAARVLDRLRAGTHGFQGSTWTRIDFEVLYEDGGVRCRASFTFDDEPQWNAAPSADDVRRELERFPRENVPEWMARLLGPAPAPATRFVPPDGPERRAPGGLRRARIFDRVDPADGRPAVSRPPVPPEEAGPLAEYLSGAPLVMAARSSAPDRLDPSRGDRVPLTFHTDGTWVWSGAVGYYLREHGVPPEPDLVAHARAQGFRVPPVDDDAMDAAGASVTGRDTGASPRTVVEPPPPGPGDTGPRPGDTAPYTAAEALGAYRGTGEAPVPPRTTVEPADVPPAPPRTTVEPADVRPAAPSGPGTRVEEEWAVTLRSRLDDLGIDPGEYRIRGDADGAWCLRYDGGRWAVYRADGGERQGAAAFDDPAQAAAYLLGSLLMTPRRAGPIDPLDGEPPLTLLRDRHRTRLAAGTEVDRYGPPSGNMTYAARTPFARRSLPPDWERRPYHAYRLRRPLEALTGTAVPWFDQPGGGTAYLFARPISALLADGALIEIT</sequence>
<accession>A0ABW3EK68</accession>
<dbReference type="RefSeq" id="WP_378297720.1">
    <property type="nucleotide sequence ID" value="NZ_JBHTJA010000013.1"/>
</dbReference>